<evidence type="ECO:0000313" key="2">
    <source>
        <dbReference type="EMBL" id="PKR89640.1"/>
    </source>
</evidence>
<reference evidence="2 3" key="1">
    <citation type="submission" date="2017-12" db="EMBL/GenBank/DDBJ databases">
        <title>Anaerobic carbon monoxide metabolism by Pleomorphomonas carboxyditropha sp. nov., a new mesophilic hydrogenogenic carboxidotroph.</title>
        <authorList>
            <person name="Esquivel-Elizondo S."/>
            <person name="Krajmalnik-Brown R."/>
        </authorList>
    </citation>
    <scope>NUCLEOTIDE SEQUENCE [LARGE SCALE GENOMIC DNA]</scope>
    <source>
        <strain evidence="2 3">R5-392</strain>
    </source>
</reference>
<feature type="domain" description="AB hydrolase-1" evidence="1">
    <location>
        <begin position="49"/>
        <end position="193"/>
    </location>
</feature>
<keyword evidence="3" id="KW-1185">Reference proteome</keyword>
<dbReference type="Proteomes" id="UP000233491">
    <property type="component" value="Unassembled WGS sequence"/>
</dbReference>
<comment type="caution">
    <text evidence="2">The sequence shown here is derived from an EMBL/GenBank/DDBJ whole genome shotgun (WGS) entry which is preliminary data.</text>
</comment>
<accession>A0A1I4VLM9</accession>
<dbReference type="SUPFAM" id="SSF53474">
    <property type="entry name" value="alpha/beta-Hydrolases"/>
    <property type="match status" value="1"/>
</dbReference>
<name>A0A1I4VLM9_9HYPH</name>
<evidence type="ECO:0000313" key="3">
    <source>
        <dbReference type="Proteomes" id="UP000233491"/>
    </source>
</evidence>
<dbReference type="InterPro" id="IPR029058">
    <property type="entry name" value="AB_hydrolase_fold"/>
</dbReference>
<organism evidence="2 3">
    <name type="scientific">Pleomorphomonas diazotrophica</name>
    <dbReference type="NCBI Taxonomy" id="1166257"/>
    <lineage>
        <taxon>Bacteria</taxon>
        <taxon>Pseudomonadati</taxon>
        <taxon>Pseudomonadota</taxon>
        <taxon>Alphaproteobacteria</taxon>
        <taxon>Hyphomicrobiales</taxon>
        <taxon>Pleomorphomonadaceae</taxon>
        <taxon>Pleomorphomonas</taxon>
    </lineage>
</organism>
<protein>
    <recommendedName>
        <fullName evidence="1">AB hydrolase-1 domain-containing protein</fullName>
    </recommendedName>
</protein>
<dbReference type="AlphaFoldDB" id="A0A1I4VLM9"/>
<dbReference type="InterPro" id="IPR000073">
    <property type="entry name" value="AB_hydrolase_1"/>
</dbReference>
<proteinExistence type="predicted"/>
<sequence length="259" mass="28238">MTPDIVALGASENPDAADARMAIEVWRTEAPSPRLAVTAHGRNGAARAPHMQKLIDAYRARNYVVVSPDCCASAWNDSAGSEADFLLENHLRDVRRTIDWAIANAAALGWTGAHLALCGHSMGAYAVARLAATDYAGRVGHLLLVSPFTSGVRQIEAREKYHPDGIANLRRDVPRALDEWPRHDIFPIIDRLTLPVAVFAGAKDIVAPPENVTELVERLPSKPIYRMLLEASHCLEGGDYRVELLTAIDRLDGIPRASV</sequence>
<dbReference type="Gene3D" id="3.40.50.1820">
    <property type="entry name" value="alpha/beta hydrolase"/>
    <property type="match status" value="1"/>
</dbReference>
<dbReference type="RefSeq" id="WP_101288948.1">
    <property type="nucleotide sequence ID" value="NZ_FOUQ01000012.1"/>
</dbReference>
<dbReference type="EMBL" id="PJNW01000005">
    <property type="protein sequence ID" value="PKR89640.1"/>
    <property type="molecule type" value="Genomic_DNA"/>
</dbReference>
<gene>
    <name evidence="2" type="ORF">CXZ10_09775</name>
</gene>
<evidence type="ECO:0000259" key="1">
    <source>
        <dbReference type="Pfam" id="PF12697"/>
    </source>
</evidence>
<dbReference type="Pfam" id="PF12697">
    <property type="entry name" value="Abhydrolase_6"/>
    <property type="match status" value="1"/>
</dbReference>
<dbReference type="OrthoDB" id="8438831at2"/>